<dbReference type="AlphaFoldDB" id="A0A1C6UXB3"/>
<dbReference type="EMBL" id="FMHZ01000002">
    <property type="protein sequence ID" value="SCL58702.1"/>
    <property type="molecule type" value="Genomic_DNA"/>
</dbReference>
<reference evidence="2" key="1">
    <citation type="submission" date="2016-06" db="EMBL/GenBank/DDBJ databases">
        <authorList>
            <person name="Varghese N."/>
            <person name="Submissions Spin"/>
        </authorList>
    </citation>
    <scope>NUCLEOTIDE SEQUENCE [LARGE SCALE GENOMIC DNA]</scope>
    <source>
        <strain evidence="2">DSM 43903</strain>
    </source>
</reference>
<organism evidence="1 2">
    <name type="scientific">Micromonospora citrea</name>
    <dbReference type="NCBI Taxonomy" id="47855"/>
    <lineage>
        <taxon>Bacteria</taxon>
        <taxon>Bacillati</taxon>
        <taxon>Actinomycetota</taxon>
        <taxon>Actinomycetes</taxon>
        <taxon>Micromonosporales</taxon>
        <taxon>Micromonosporaceae</taxon>
        <taxon>Micromonospora</taxon>
    </lineage>
</organism>
<sequence>MYDRRDLVHAYLAAQGGRFGGYRPESSAYNAALKAHHTAMLDGLQQLFGLRLHADGGGSFTHRVLFRLFSATADSFLALRTPWSNFLEAGLLVRMVEEAGAEGERVMAASQRVDALTAESRETHLEMLDALVAVLLGDRAVLTFSPADLRAIGVDDTMPSPSDHPLYEG</sequence>
<evidence type="ECO:0000313" key="2">
    <source>
        <dbReference type="Proteomes" id="UP000199001"/>
    </source>
</evidence>
<accession>A0A1C6UXB3</accession>
<protein>
    <submittedName>
        <fullName evidence="1">Uncharacterized protein</fullName>
    </submittedName>
</protein>
<proteinExistence type="predicted"/>
<evidence type="ECO:0000313" key="1">
    <source>
        <dbReference type="EMBL" id="SCL58702.1"/>
    </source>
</evidence>
<dbReference type="OrthoDB" id="3690699at2"/>
<keyword evidence="2" id="KW-1185">Reference proteome</keyword>
<gene>
    <name evidence="1" type="ORF">GA0070606_2983</name>
</gene>
<name>A0A1C6UXB3_9ACTN</name>
<dbReference type="RefSeq" id="WP_091099678.1">
    <property type="nucleotide sequence ID" value="NZ_FMHZ01000002.1"/>
</dbReference>
<dbReference type="Proteomes" id="UP000199001">
    <property type="component" value="Unassembled WGS sequence"/>
</dbReference>